<dbReference type="OrthoDB" id="305468at2"/>
<keyword evidence="2" id="KW-1133">Transmembrane helix</keyword>
<dbReference type="RefSeq" id="WP_106459029.1">
    <property type="nucleotide sequence ID" value="NZ_PXOH01000038.1"/>
</dbReference>
<feature type="domain" description="LytR/CpsA/Psr regulator C-terminal" evidence="4">
    <location>
        <begin position="376"/>
        <end position="462"/>
    </location>
</feature>
<dbReference type="Gene3D" id="3.30.70.2390">
    <property type="match status" value="1"/>
</dbReference>
<dbReference type="InterPro" id="IPR050922">
    <property type="entry name" value="LytR/CpsA/Psr_CW_biosynth"/>
</dbReference>
<dbReference type="PANTHER" id="PTHR33392:SF6">
    <property type="entry name" value="POLYISOPRENYL-TEICHOIC ACID--PEPTIDOGLYCAN TEICHOIC ACID TRANSFERASE TAGU"/>
    <property type="match status" value="1"/>
</dbReference>
<keyword evidence="6" id="KW-1185">Reference proteome</keyword>
<evidence type="ECO:0000259" key="3">
    <source>
        <dbReference type="Pfam" id="PF03816"/>
    </source>
</evidence>
<dbReference type="Pfam" id="PF03816">
    <property type="entry name" value="LytR_cpsA_psr"/>
    <property type="match status" value="1"/>
</dbReference>
<evidence type="ECO:0000313" key="6">
    <source>
        <dbReference type="Proteomes" id="UP000239001"/>
    </source>
</evidence>
<gene>
    <name evidence="5" type="ORF">C7H19_21820</name>
</gene>
<keyword evidence="2" id="KW-0812">Transmembrane</keyword>
<dbReference type="InterPro" id="IPR027381">
    <property type="entry name" value="LytR/CpsA/Psr_C"/>
</dbReference>
<feature type="domain" description="Cell envelope-related transcriptional attenuator" evidence="3">
    <location>
        <begin position="133"/>
        <end position="280"/>
    </location>
</feature>
<dbReference type="AlphaFoldDB" id="A0A2T1LS55"/>
<organism evidence="5 6">
    <name type="scientific">Aphanothece hegewaldii CCALA 016</name>
    <dbReference type="NCBI Taxonomy" id="2107694"/>
    <lineage>
        <taxon>Bacteria</taxon>
        <taxon>Bacillati</taxon>
        <taxon>Cyanobacteriota</taxon>
        <taxon>Cyanophyceae</taxon>
        <taxon>Oscillatoriophycideae</taxon>
        <taxon>Chroococcales</taxon>
        <taxon>Aphanothecaceae</taxon>
        <taxon>Aphanothece</taxon>
    </lineage>
</organism>
<evidence type="ECO:0000256" key="1">
    <source>
        <dbReference type="ARBA" id="ARBA00006068"/>
    </source>
</evidence>
<evidence type="ECO:0000313" key="5">
    <source>
        <dbReference type="EMBL" id="PSF32270.1"/>
    </source>
</evidence>
<accession>A0A2T1LS55</accession>
<reference evidence="5 6" key="1">
    <citation type="submission" date="2018-03" db="EMBL/GenBank/DDBJ databases">
        <title>The ancient ancestry and fast evolution of plastids.</title>
        <authorList>
            <person name="Moore K.R."/>
            <person name="Magnabosco C."/>
            <person name="Momper L."/>
            <person name="Gold D.A."/>
            <person name="Bosak T."/>
            <person name="Fournier G.P."/>
        </authorList>
    </citation>
    <scope>NUCLEOTIDE SEQUENCE [LARGE SCALE GENOMIC DNA]</scope>
    <source>
        <strain evidence="5 6">CCALA 016</strain>
    </source>
</reference>
<dbReference type="PANTHER" id="PTHR33392">
    <property type="entry name" value="POLYISOPRENYL-TEICHOIC ACID--PEPTIDOGLYCAN TEICHOIC ACID TRANSFERASE TAGU"/>
    <property type="match status" value="1"/>
</dbReference>
<proteinExistence type="inferred from homology"/>
<dbReference type="NCBIfam" id="TIGR00350">
    <property type="entry name" value="lytR_cpsA_psr"/>
    <property type="match status" value="1"/>
</dbReference>
<keyword evidence="2" id="KW-0472">Membrane</keyword>
<name>A0A2T1LS55_9CHRO</name>
<dbReference type="Proteomes" id="UP000239001">
    <property type="component" value="Unassembled WGS sequence"/>
</dbReference>
<comment type="caution">
    <text evidence="5">The sequence shown here is derived from an EMBL/GenBank/DDBJ whole genome shotgun (WGS) entry which is preliminary data.</text>
</comment>
<dbReference type="InterPro" id="IPR004474">
    <property type="entry name" value="LytR_CpsA_psr"/>
</dbReference>
<sequence length="468" mass="52000">MANSVERFSKKLNKKTINDDTYEENFTLPLFRKSKNFSSFYRGLAWGMGLAATAAISATLGATLALMSPLSVKSNPILQKAQFPESEKIIQSSEDNWSSFLNYQISRPVNILVMGIDRVMEKNPDPNAQFNSRSDTMLLIRIDPQDQSVKMLSIPRDSRVKISGVGYTKINDANVEGGPALAAEVVSDTLDGVNVDRYVRITTEAFKQLVDLVGGVEVNVPFPMSYKDVTQKLDIHLEPGVQTLSGDQAEQFARYRNTKYGDIGRVQRQQVLLKALQKRLFSPAILPKLPQAIAILQQHIDTNLSIDEMLALANYGRTLEQDQLKMVLLPGRFGGLDEFDGKSYWVINQEESARIMQKYFDTSNTVDDSSNSIQGLRIAVQNLTDEPGLARRMVNYLAKEGYSNAYILREESTERLTTTEIVAQKGDTESAANLKEFLGLGKVDSSSTGDLESDLTLRLGSDASNLLK</sequence>
<feature type="transmembrane region" description="Helical" evidence="2">
    <location>
        <begin position="43"/>
        <end position="67"/>
    </location>
</feature>
<comment type="similarity">
    <text evidence="1">Belongs to the LytR/CpsA/Psr (LCP) family.</text>
</comment>
<reference evidence="5 6" key="2">
    <citation type="submission" date="2018-03" db="EMBL/GenBank/DDBJ databases">
        <authorList>
            <person name="Keele B.F."/>
        </authorList>
    </citation>
    <scope>NUCLEOTIDE SEQUENCE [LARGE SCALE GENOMIC DNA]</scope>
    <source>
        <strain evidence="5 6">CCALA 016</strain>
    </source>
</reference>
<protein>
    <submittedName>
        <fullName evidence="5">LytR family transcriptional regulator</fullName>
    </submittedName>
</protein>
<evidence type="ECO:0000256" key="2">
    <source>
        <dbReference type="SAM" id="Phobius"/>
    </source>
</evidence>
<evidence type="ECO:0000259" key="4">
    <source>
        <dbReference type="Pfam" id="PF13399"/>
    </source>
</evidence>
<dbReference type="Gene3D" id="3.40.630.190">
    <property type="entry name" value="LCP protein"/>
    <property type="match status" value="1"/>
</dbReference>
<dbReference type="EMBL" id="PXOH01000038">
    <property type="protein sequence ID" value="PSF32270.1"/>
    <property type="molecule type" value="Genomic_DNA"/>
</dbReference>
<dbReference type="Pfam" id="PF13399">
    <property type="entry name" value="LytR_C"/>
    <property type="match status" value="1"/>
</dbReference>